<dbReference type="PANTHER" id="PTHR30437">
    <property type="entry name" value="TRANSCRIPTION ELONGATION FACTOR GREA"/>
    <property type="match status" value="1"/>
</dbReference>
<dbReference type="PROSITE" id="PS00830">
    <property type="entry name" value="GREAB_2"/>
    <property type="match status" value="1"/>
</dbReference>
<dbReference type="InterPro" id="IPR018151">
    <property type="entry name" value="TF_GreA/GreB_CS"/>
</dbReference>
<evidence type="ECO:0000259" key="1">
    <source>
        <dbReference type="Pfam" id="PF01272"/>
    </source>
</evidence>
<organism evidence="2 3">
    <name type="scientific">Chitinophaga hostae</name>
    <dbReference type="NCBI Taxonomy" id="2831022"/>
    <lineage>
        <taxon>Bacteria</taxon>
        <taxon>Pseudomonadati</taxon>
        <taxon>Bacteroidota</taxon>
        <taxon>Chitinophagia</taxon>
        <taxon>Chitinophagales</taxon>
        <taxon>Chitinophagaceae</taxon>
        <taxon>Chitinophaga</taxon>
    </lineage>
</organism>
<keyword evidence="2" id="KW-0251">Elongation factor</keyword>
<name>A0ABS5J0S5_9BACT</name>
<dbReference type="SUPFAM" id="SSF54534">
    <property type="entry name" value="FKBP-like"/>
    <property type="match status" value="1"/>
</dbReference>
<evidence type="ECO:0000313" key="2">
    <source>
        <dbReference type="EMBL" id="MBS0028799.1"/>
    </source>
</evidence>
<dbReference type="GO" id="GO:0003746">
    <property type="term" value="F:translation elongation factor activity"/>
    <property type="evidence" value="ECO:0007669"/>
    <property type="project" value="UniProtKB-KW"/>
</dbReference>
<gene>
    <name evidence="2" type="ORF">KE626_15880</name>
</gene>
<evidence type="ECO:0000313" key="3">
    <source>
        <dbReference type="Proteomes" id="UP000676386"/>
    </source>
</evidence>
<protein>
    <submittedName>
        <fullName evidence="2">GreA/GreB family elongation factor</fullName>
    </submittedName>
</protein>
<dbReference type="Proteomes" id="UP000676386">
    <property type="component" value="Unassembled WGS sequence"/>
</dbReference>
<dbReference type="RefSeq" id="WP_211973906.1">
    <property type="nucleotide sequence ID" value="NZ_CBFHAM010000088.1"/>
</dbReference>
<dbReference type="InterPro" id="IPR001437">
    <property type="entry name" value="Tscrpt_elong_fac_GreA/B_C"/>
</dbReference>
<feature type="domain" description="Transcription elongation factor GreA/GreB C-terminal" evidence="1">
    <location>
        <begin position="44"/>
        <end position="117"/>
    </location>
</feature>
<keyword evidence="2" id="KW-0648">Protein biosynthesis</keyword>
<dbReference type="Pfam" id="PF01272">
    <property type="entry name" value="GreA_GreB"/>
    <property type="match status" value="1"/>
</dbReference>
<dbReference type="InterPro" id="IPR023459">
    <property type="entry name" value="Tscrpt_elong_fac_GreA/B_fam"/>
</dbReference>
<dbReference type="EMBL" id="JAGTXB010000007">
    <property type="protein sequence ID" value="MBS0028799.1"/>
    <property type="molecule type" value="Genomic_DNA"/>
</dbReference>
<dbReference type="PANTHER" id="PTHR30437:SF5">
    <property type="entry name" value="REGULATOR OF NUCLEOSIDE DIPHOSPHATE KINASE"/>
    <property type="match status" value="1"/>
</dbReference>
<dbReference type="Gene3D" id="3.10.50.30">
    <property type="entry name" value="Transcription elongation factor, GreA/GreB, C-terminal domain"/>
    <property type="match status" value="1"/>
</dbReference>
<dbReference type="InterPro" id="IPR036953">
    <property type="entry name" value="GreA/GreB_C_sf"/>
</dbReference>
<accession>A0ABS5J0S5</accession>
<proteinExistence type="predicted"/>
<comment type="caution">
    <text evidence="2">The sequence shown here is derived from an EMBL/GenBank/DDBJ whole genome shotgun (WGS) entry which is preliminary data.</text>
</comment>
<keyword evidence="3" id="KW-1185">Reference proteome</keyword>
<sequence length="127" mass="13983">MKKKQIIVSLHDYEILKTLCYHAPGTDKLREELERAVIRKGKVPDDVVQVNSTLQFRDERSGKVRSVQLVLPAVSNLQLGKLSILSPIGTALLGYSAGDTIDWEVPAGKTQLHILSVGLLLEGEPKV</sequence>
<reference evidence="2 3" key="1">
    <citation type="submission" date="2021-04" db="EMBL/GenBank/DDBJ databases">
        <title>Chitinophaga sp. nov., isolated from the rhizosphere soil.</title>
        <authorList>
            <person name="He S."/>
        </authorList>
    </citation>
    <scope>NUCLEOTIDE SEQUENCE [LARGE SCALE GENOMIC DNA]</scope>
    <source>
        <strain evidence="2 3">2R12</strain>
    </source>
</reference>